<reference evidence="2 3" key="1">
    <citation type="submission" date="2019-01" db="EMBL/GenBank/DDBJ databases">
        <authorList>
            <consortium name="Pathogen Informatics"/>
        </authorList>
    </citation>
    <scope>NUCLEOTIDE SEQUENCE [LARGE SCALE GENOMIC DNA]</scope>
    <source>
        <strain evidence="2 3">NCTC10183</strain>
    </source>
</reference>
<keyword evidence="3" id="KW-1185">Reference proteome</keyword>
<gene>
    <name evidence="2" type="ORF">NCTC10183_00623</name>
</gene>
<proteinExistence type="predicted"/>
<feature type="transmembrane region" description="Helical" evidence="1">
    <location>
        <begin position="5"/>
        <end position="21"/>
    </location>
</feature>
<organism evidence="2 3">
    <name type="scientific">Mycoplasmopsis gallinacea</name>
    <dbReference type="NCBI Taxonomy" id="29556"/>
    <lineage>
        <taxon>Bacteria</taxon>
        <taxon>Bacillati</taxon>
        <taxon>Mycoplasmatota</taxon>
        <taxon>Mycoplasmoidales</taxon>
        <taxon>Metamycoplasmataceae</taxon>
        <taxon>Mycoplasmopsis</taxon>
    </lineage>
</organism>
<protein>
    <submittedName>
        <fullName evidence="2">Uncharacterized protein</fullName>
    </submittedName>
</protein>
<keyword evidence="1" id="KW-0472">Membrane</keyword>
<sequence>MEYILYIIGGLILLAALWGVIKRLLNILWSIISFVIGAGIIIFALTACTNF</sequence>
<dbReference type="EMBL" id="LR214950">
    <property type="protein sequence ID" value="VEU58837.1"/>
    <property type="molecule type" value="Genomic_DNA"/>
</dbReference>
<evidence type="ECO:0000313" key="2">
    <source>
        <dbReference type="EMBL" id="VEU58837.1"/>
    </source>
</evidence>
<dbReference type="AlphaFoldDB" id="A0A449A3M0"/>
<dbReference type="Proteomes" id="UP000290568">
    <property type="component" value="Chromosome"/>
</dbReference>
<evidence type="ECO:0000256" key="1">
    <source>
        <dbReference type="SAM" id="Phobius"/>
    </source>
</evidence>
<keyword evidence="1" id="KW-1133">Transmembrane helix</keyword>
<name>A0A449A3M0_9BACT</name>
<dbReference type="RefSeq" id="WP_165001817.1">
    <property type="nucleotide sequence ID" value="NZ_LR214950.1"/>
</dbReference>
<keyword evidence="1" id="KW-0812">Transmembrane</keyword>
<accession>A0A449A3M0</accession>
<feature type="transmembrane region" description="Helical" evidence="1">
    <location>
        <begin position="27"/>
        <end position="48"/>
    </location>
</feature>
<evidence type="ECO:0000313" key="3">
    <source>
        <dbReference type="Proteomes" id="UP000290568"/>
    </source>
</evidence>